<dbReference type="CDD" id="cd00176">
    <property type="entry name" value="SPEC"/>
    <property type="match status" value="3"/>
</dbReference>
<feature type="compositionally biased region" description="Low complexity" evidence="4">
    <location>
        <begin position="3833"/>
        <end position="3843"/>
    </location>
</feature>
<dbReference type="PANTHER" id="PTHR47633">
    <property type="entry name" value="IMMUNOGLOBULIN"/>
    <property type="match status" value="1"/>
</dbReference>
<dbReference type="PANTHER" id="PTHR47633:SF4">
    <property type="entry name" value="MYOPALLADIN ISOFORM X1"/>
    <property type="match status" value="1"/>
</dbReference>
<feature type="region of interest" description="Disordered" evidence="4">
    <location>
        <begin position="3805"/>
        <end position="3854"/>
    </location>
</feature>
<feature type="region of interest" description="Disordered" evidence="4">
    <location>
        <begin position="2761"/>
        <end position="2780"/>
    </location>
</feature>
<dbReference type="FunFam" id="2.60.40.10:FF:000107">
    <property type="entry name" value="Myosin, light chain kinase a"/>
    <property type="match status" value="3"/>
</dbReference>
<dbReference type="SUPFAM" id="SSF48726">
    <property type="entry name" value="Immunoglobulin"/>
    <property type="match status" value="9"/>
</dbReference>
<dbReference type="SMART" id="SM00409">
    <property type="entry name" value="IG"/>
    <property type="match status" value="9"/>
</dbReference>
<feature type="compositionally biased region" description="Low complexity" evidence="4">
    <location>
        <begin position="3461"/>
        <end position="3475"/>
    </location>
</feature>
<feature type="compositionally biased region" description="Polar residues" evidence="4">
    <location>
        <begin position="1"/>
        <end position="14"/>
    </location>
</feature>
<dbReference type="InterPro" id="IPR013098">
    <property type="entry name" value="Ig_I-set"/>
</dbReference>
<feature type="domain" description="Ig-like" evidence="5">
    <location>
        <begin position="1885"/>
        <end position="1972"/>
    </location>
</feature>
<feature type="compositionally biased region" description="Polar residues" evidence="4">
    <location>
        <begin position="3594"/>
        <end position="3608"/>
    </location>
</feature>
<dbReference type="Gene3D" id="2.60.40.10">
    <property type="entry name" value="Immunoglobulins"/>
    <property type="match status" value="9"/>
</dbReference>
<feature type="domain" description="Ig-like" evidence="5">
    <location>
        <begin position="1776"/>
        <end position="1854"/>
    </location>
</feature>
<dbReference type="PROSITE" id="PS50835">
    <property type="entry name" value="IG_LIKE"/>
    <property type="match status" value="9"/>
</dbReference>
<feature type="domain" description="Ig-like" evidence="5">
    <location>
        <begin position="1454"/>
        <end position="1542"/>
    </location>
</feature>
<dbReference type="OrthoDB" id="2152335at2759"/>
<proteinExistence type="inferred from homology"/>
<evidence type="ECO:0000313" key="6">
    <source>
        <dbReference type="EMBL" id="KAF2893082.1"/>
    </source>
</evidence>
<name>A0A8K0G8Z2_IGNLU</name>
<dbReference type="InterPro" id="IPR018159">
    <property type="entry name" value="Spectrin/alpha-actinin"/>
</dbReference>
<evidence type="ECO:0000256" key="4">
    <source>
        <dbReference type="SAM" id="MobiDB-lite"/>
    </source>
</evidence>
<feature type="compositionally biased region" description="Basic and acidic residues" evidence="4">
    <location>
        <begin position="2912"/>
        <end position="2923"/>
    </location>
</feature>
<dbReference type="FunFam" id="2.60.40.10:FF:000632">
    <property type="entry name" value="Uncharacterized protein, isoform B"/>
    <property type="match status" value="1"/>
</dbReference>
<feature type="domain" description="Ig-like" evidence="5">
    <location>
        <begin position="1353"/>
        <end position="1441"/>
    </location>
</feature>
<dbReference type="Pfam" id="PF25101">
    <property type="entry name" value="Spectrin_7"/>
    <property type="match status" value="1"/>
</dbReference>
<feature type="region of interest" description="Disordered" evidence="4">
    <location>
        <begin position="1"/>
        <end position="29"/>
    </location>
</feature>
<feature type="domain" description="Ig-like" evidence="5">
    <location>
        <begin position="2107"/>
        <end position="2195"/>
    </location>
</feature>
<evidence type="ECO:0000256" key="2">
    <source>
        <dbReference type="ARBA" id="ARBA00023319"/>
    </source>
</evidence>
<dbReference type="FunFam" id="2.60.40.10:FF:001151">
    <property type="entry name" value="Uncharacterized protein, isoform F"/>
    <property type="match status" value="1"/>
</dbReference>
<evidence type="ECO:0000256" key="3">
    <source>
        <dbReference type="SAM" id="Coils"/>
    </source>
</evidence>
<accession>A0A8K0G8Z2</accession>
<feature type="region of interest" description="Disordered" evidence="4">
    <location>
        <begin position="1755"/>
        <end position="1775"/>
    </location>
</feature>
<feature type="compositionally biased region" description="Basic residues" evidence="4">
    <location>
        <begin position="3036"/>
        <end position="3048"/>
    </location>
</feature>
<dbReference type="InterPro" id="IPR013783">
    <property type="entry name" value="Ig-like_fold"/>
</dbReference>
<feature type="domain" description="Ig-like" evidence="5">
    <location>
        <begin position="2202"/>
        <end position="2293"/>
    </location>
</feature>
<comment type="caution">
    <text evidence="6">The sequence shown here is derived from an EMBL/GenBank/DDBJ whole genome shotgun (WGS) entry which is preliminary data.</text>
</comment>
<dbReference type="Pfam" id="PF07679">
    <property type="entry name" value="I-set"/>
    <property type="match status" value="9"/>
</dbReference>
<dbReference type="InterPro" id="IPR003599">
    <property type="entry name" value="Ig_sub"/>
</dbReference>
<dbReference type="Gene3D" id="1.20.58.60">
    <property type="match status" value="4"/>
</dbReference>
<feature type="compositionally biased region" description="Low complexity" evidence="4">
    <location>
        <begin position="3216"/>
        <end position="3228"/>
    </location>
</feature>
<organism evidence="6 7">
    <name type="scientific">Ignelater luminosus</name>
    <name type="common">Cucubano</name>
    <name type="synonym">Pyrophorus luminosus</name>
    <dbReference type="NCBI Taxonomy" id="2038154"/>
    <lineage>
        <taxon>Eukaryota</taxon>
        <taxon>Metazoa</taxon>
        <taxon>Ecdysozoa</taxon>
        <taxon>Arthropoda</taxon>
        <taxon>Hexapoda</taxon>
        <taxon>Insecta</taxon>
        <taxon>Pterygota</taxon>
        <taxon>Neoptera</taxon>
        <taxon>Endopterygota</taxon>
        <taxon>Coleoptera</taxon>
        <taxon>Polyphaga</taxon>
        <taxon>Elateriformia</taxon>
        <taxon>Elateroidea</taxon>
        <taxon>Elateridae</taxon>
        <taxon>Agrypninae</taxon>
        <taxon>Pyrophorini</taxon>
        <taxon>Ignelater</taxon>
    </lineage>
</organism>
<feature type="compositionally biased region" description="Polar residues" evidence="4">
    <location>
        <begin position="3177"/>
        <end position="3189"/>
    </location>
</feature>
<feature type="compositionally biased region" description="Basic and acidic residues" evidence="4">
    <location>
        <begin position="3230"/>
        <end position="3240"/>
    </location>
</feature>
<dbReference type="SMART" id="SM00150">
    <property type="entry name" value="SPEC"/>
    <property type="match status" value="6"/>
</dbReference>
<dbReference type="Pfam" id="PF00435">
    <property type="entry name" value="Spectrin"/>
    <property type="match status" value="1"/>
</dbReference>
<feature type="region of interest" description="Disordered" evidence="4">
    <location>
        <begin position="2656"/>
        <end position="2675"/>
    </location>
</feature>
<dbReference type="Proteomes" id="UP000801492">
    <property type="component" value="Unassembled WGS sequence"/>
</dbReference>
<feature type="region of interest" description="Disordered" evidence="4">
    <location>
        <begin position="2727"/>
        <end position="2746"/>
    </location>
</feature>
<sequence length="3954" mass="442251">MENNADVSVQNGPASSEEPELPDTSTAMSKTTTISTIAVQSGKTRLVIALLHCGDWLQLKILEVTPELTALGDNLAEALELQRAHDEVLRQLQNKQSPVEELLRQADQLISTQKPRAEVYAAMAESLGRAWKDINLHLELRKQILDLNVLYHTKAQEFFDKLDALEAACADTMVPIEVESIKSFLTNIHDLRRSLLESLMSALQAGNSILGKLRELGAEGTLDSRPDRIRCSVNRAISQVQGWLDELHARRQVLEVTFNRRKTQLEQCLALAILASDLKELENALKQGRELLSNTDQLGDSSSSAELLHHEHKKLLPEAKQLQERALKITKATEQLVASGCFAGEKATEQAYTILSETSDYLAEIEHRSSLLERVIAFFRSAQTALTKLDQLEVQITTSELPTTSPQLAQLHGQCARAIEEITSGPITEGHSILDAAGRGKTGTEGVKRMVEELENRKIHLDGLCTAHREEKLRINQALNSFLERQNELYSWLISAAEAFLQGHQDMGSDLPMAKDFWDLHNRLLNDLQTKGNEINALLLTLPPVLEYLEDNQRRDVDSKVEDLHQLWLKLKNALETRLDLSAIYVKFHTEADYVNREMDKLEEYLRNAPKEIDDETISKLEEAWESLVPLYQSAKNTGLTFINAANKVSEPYLDTKRACVCVESVLEKLSGRQLVVTRNWQSFQTNVVERRELLVQLEINMVESTKTINWVSKLDSQLYPVITTNAINPKDISSHIEQKLETVLPEIKRAQSEVEQRIKTAESLIARTPSVDEQTLNVKNKLIELNQKLVEITTDYQILLQMLIAYFNNITELDKKVDGLNNQFSKTNLPREISDVELLIREHDASKQAVLEMFKFTQNECEKLISRINNQEPRGAAEHDIEKLQHILEIRQDKWETEWRKRRELLESHRQLTQFDSDLNQINETMDDLNRQVADVKGQYGESLAAAKATSQAFGYFEKTVEMLGQRIETFVNGAAKLLAERHVQSPHIEFQVRKLKDRWDLLKQQVEDTRRFIDLSIQYFQLVEEADEWFKHGSHLLINIAKRSTAVKTPEEAQQLLNEIELFLKPGEIKQTERIQKITSLASELYGPHILSTSSQVVFDNREMLESFNAITTELKSLAYNLKVAEEDRERIKREQEEADARLAAAKAEAEAARAAALAAEEAKRAAEAEAARVAAQAAEEARRAAEEAKRAAEAEAARKAEEARKAAEAEAARRAAEEARRAAEEARRAAEEEAARKAAEAEAARKAAEEARRAAEAEAAARKAAEEARKAAEAEAARKAAEEAEKARKIAEAEAARLAEEIKRTQEALRQQTITKTVEVVKVTQLQQEVPVATAPIQEQQIIVTTLRSPVFITPLSDAVIQEGSKFSFICQVTGEPTPTVVWYKDGIAILNNPDYQTSYEDGLCTLTIEETFAEDSARYICKATNSVGSAETGAFLSVKETQPDEQLIPPNFVKLLEPAFVKQGQTFQFECKVEGNPLPTVQWFKNNDCIDNSPDYIITYNNGDAILKFEEVLLEDKANYTCKAANQVGIAQTTANLCVEPLKPTETPTFIIPLSNVMARAGQKIKLECEVSGLPTPSLTWSHNGKPVKETRELKFQSDGKRATLVISEAFPKDAGTYVVTATNTAGEATSACNVTVKGRLPTETSDSELASDMEPVKPSIQVPLKDLSVFDGKKVCLDCVIVGQPEPEVIWYHDDRPVKESPDFQLLFQGDRCSLVIREAFAEDAGEYKVVALNSAGEASSKCTLTVTPLTDAEATPKPPQEEVKSTGSPPKFSKLLSDVLVSEGDKVIFEATVTGEPRPEIKWLLNNQDIHSGDHIKLSHDEEGIVKLEIDNVSPEDKGVYTVKAVNSCGDAKCFAQLIVKSFKPAEVQKEFEEVKTAPVFKELFSDRTAFEDTATKFECIVTGKPTPKIKWLFNDDAVAGKDFLVSTSGERQVLSIPKITKENAGKITCVAENDAGKATCSAILTVQPVLDITLPETAKPSEFQTVDDLSSSFTSKREVFVQSSTSSTSKMVTSSITSEPEIEVHGFVSKDSQTFKQIDQQPPEIKESHVKEEFHKVGKEPPVVQEKSVSTLTIGGESKVSEVTTDQTSVQKFVIKSRPPKFTSPIMGKIVDQGVDVSLEGILDGQPTPTVSWARNGSEIKSGGNVEISFDNNRVKVTVKNATTNDSGRYTCTAVNEAGSAISTSDLVVRKTIFPPVFGRRLQAQVVKKGDRVHMEVEVTGTPTPTVTWFKDDKPIKDVLKDGFKITTHGNSHALIIEKADFSHTGKYMARAVNEGGEAQSIADFAVFEPTPDTMVEVVKTVVFEDVQKHETLAQAADQTKATFTSPIPVEVSKPLPISIIPIKSSEPTTLIQSSESQMSKSLSSKAEFSTVTETKISQESKVIKLESSTSDFPLKPRQIIPQPAATEIPIFIEKKTSSDFSQQKVIDTTPIILQPEQSDDTGIQTSSITKQSSLDFFVQKLKEHEEPPKPKEIPKGTPLQPDIYTKFEDISRKTETTYKAEPEMIKLPEYQPPVMEVKPPIYQPPIYQPPIYQAPIYQAPVYQPPVVEQKSFVQETKRYEEKQFKEPEIIRLPEYTEPIMEVKMPTYQPPVTQQKSFTQSKQFEEKKYHTFSSSQQSYSHEEFGLKPEPPAEICHTPRREVISKVQKIEESHKDLPPPRPVQPPQPKVTFTEKVTQSYLKAEVPQVRPVSPKPSAEGIEMEKLWVPHKEPDVRPISVASSYSTTEKQSRPISALSEPSVEGLTMEKSWAHKFSESHTESSWPPPTAKETKSWSAQTTLEKKWAPVQRKTETHITESIISEPAPAPVIHYIAKVTDLHETEFPRTHVETHKEQLIEEYTTKASEIIKSWPPAPPKLEEPKPVYKPVVPSIHSLSIRPASVQDITDEVYLEPGPPIEIGYAPPQETKPEPIHRKETPKMPIRTVPPPLPPKQERPQAPPLPARPLKHVEPPKKIVHVKSKPFEKFPELEPFPFKPEPERPKHARVAPPPTPSKFIKGRFADSDYESDFESVRIPAKWKPCSSDTEEPAYRRVRAPKAVHPSRSRSVEPEPLPPSRFETPARVDGQLRPIITSEDKELLKKQRTVSQVKKQVRHYTRAEPVKKPPSPPELKPGTPPEYVQPKPESPKFKPKPVVDGYMADTDEPFTLRKKVSKSEYRHEESSRHEYHSASSLTESSQQKVTFESHSIPKPAPPKVYRKHVSSTAASKKELVSTPIITSVSTTSEKIVHHDDRESSLEPFPYKPEPTRTKRPKGPPPPSPSKFVKGEFRESDYESDYEGRIPPVWHSDAEPAYKPVRPILTPSGRHSQASGRTPTPPTEFDRPPQFSGPPRPKFEPIEKPKPAVKLNEILSEKSTKTQVVHKPKPVTPKVAPVMEIIVATPAVPEKEIALQPGTPPEIAYAPGPKITQYYRSTTSAPYQNAVQTETSNVMHFKESTEHSHRTVSVQQTRKVITFGSQQQKQETTTTKLEPLPFKPEPERPRRTATQPPPAPKKFIKGEFRESDYDSEVESTRIRSLWTPAESDTEEPRYRKVNAPHTMRSHSVPAPHKERILSPMEFDTQPPVITKTTDTVDKSFTQVSGMKKRFEESKSSQIAKYTKTSQHSESALKPGPPPEYAYAPERISKASAATNIASKHMENMTHTFKSKAQQFTSDIMTDVNKKSVEKPIVKKSTNGDAQVYREETRAAQYGTKHVDPDTGLIYFKYDFGYEFGIILPGQGKGGEIPVPKKTIIEPPKRTSDIEMPVYHESTKPKQNSYPSFRPTKITGPTKSVKWEPTSESEMSEYEDGRKKVHLYSPHWEQSSVSPISLSPSLPSTSPAFNIAGPRGVETPTSTPSTPGSIGQKSDQPKRPPLFITPLRDIAVVSGQTARFECIVQSEPPPTVLWSKNGRIIENSQDNQIFFRNGVCRLTIPQAFPEDAGTYTCTATNQIGAVGTTATLQVPGERRSQYIK</sequence>
<dbReference type="InterPro" id="IPR002017">
    <property type="entry name" value="Spectrin_repeat"/>
</dbReference>
<keyword evidence="2" id="KW-0393">Immunoglobulin domain</keyword>
<feature type="compositionally biased region" description="Pro residues" evidence="4">
    <location>
        <begin position="2665"/>
        <end position="2674"/>
    </location>
</feature>
<dbReference type="EMBL" id="VTPC01008257">
    <property type="protein sequence ID" value="KAF2893082.1"/>
    <property type="molecule type" value="Genomic_DNA"/>
</dbReference>
<comment type="similarity">
    <text evidence="1">Belongs to the protein kinase superfamily. CAMK Ser/Thr protein kinase family.</text>
</comment>
<feature type="region of interest" description="Disordered" evidence="4">
    <location>
        <begin position="3458"/>
        <end position="3499"/>
    </location>
</feature>
<feature type="compositionally biased region" description="Pro residues" evidence="4">
    <location>
        <begin position="3108"/>
        <end position="3120"/>
    </location>
</feature>
<dbReference type="GO" id="GO:0005737">
    <property type="term" value="C:cytoplasm"/>
    <property type="evidence" value="ECO:0007669"/>
    <property type="project" value="UniProtKB-ARBA"/>
</dbReference>
<feature type="compositionally biased region" description="Polar residues" evidence="4">
    <location>
        <begin position="3308"/>
        <end position="3317"/>
    </location>
</feature>
<dbReference type="InterPro" id="IPR007110">
    <property type="entry name" value="Ig-like_dom"/>
</dbReference>
<evidence type="ECO:0000313" key="7">
    <source>
        <dbReference type="Proteomes" id="UP000801492"/>
    </source>
</evidence>
<dbReference type="FunFam" id="2.60.40.10:FF:000849">
    <property type="entry name" value="Uncharacterized protein, isoform F"/>
    <property type="match status" value="1"/>
</dbReference>
<feature type="compositionally biased region" description="Low complexity" evidence="4">
    <location>
        <begin position="3805"/>
        <end position="3821"/>
    </location>
</feature>
<feature type="coiled-coil region" evidence="3">
    <location>
        <begin position="913"/>
        <end position="940"/>
    </location>
</feature>
<feature type="region of interest" description="Disordered" evidence="4">
    <location>
        <begin position="1187"/>
        <end position="1237"/>
    </location>
</feature>
<feature type="region of interest" description="Disordered" evidence="4">
    <location>
        <begin position="3592"/>
        <end position="3615"/>
    </location>
</feature>
<evidence type="ECO:0000256" key="1">
    <source>
        <dbReference type="ARBA" id="ARBA00006692"/>
    </source>
</evidence>
<protein>
    <recommendedName>
        <fullName evidence="5">Ig-like domain-containing protein</fullName>
    </recommendedName>
</protein>
<dbReference type="InterPro" id="IPR003598">
    <property type="entry name" value="Ig_sub2"/>
</dbReference>
<feature type="region of interest" description="Disordered" evidence="4">
    <location>
        <begin position="3751"/>
        <end position="3788"/>
    </location>
</feature>
<dbReference type="SMART" id="SM00408">
    <property type="entry name" value="IGc2"/>
    <property type="match status" value="9"/>
</dbReference>
<reference evidence="6" key="1">
    <citation type="submission" date="2019-08" db="EMBL/GenBank/DDBJ databases">
        <title>The genome of the North American firefly Photinus pyralis.</title>
        <authorList>
            <consortium name="Photinus pyralis genome working group"/>
            <person name="Fallon T.R."/>
            <person name="Sander Lower S.E."/>
            <person name="Weng J.-K."/>
        </authorList>
    </citation>
    <scope>NUCLEOTIDE SEQUENCE</scope>
    <source>
        <strain evidence="6">TRF0915ILg1</strain>
        <tissue evidence="6">Whole body</tissue>
    </source>
</reference>
<keyword evidence="3" id="KW-0175">Coiled coil</keyword>
<dbReference type="InterPro" id="IPR058157">
    <property type="entry name" value="Spectrin_met"/>
</dbReference>
<feature type="region of interest" description="Disordered" evidence="4">
    <location>
        <begin position="2617"/>
        <end position="2640"/>
    </location>
</feature>
<feature type="region of interest" description="Disordered" evidence="4">
    <location>
        <begin position="2901"/>
        <end position="3344"/>
    </location>
</feature>
<feature type="compositionally biased region" description="Basic and acidic residues" evidence="4">
    <location>
        <begin position="3157"/>
        <end position="3172"/>
    </location>
</feature>
<feature type="domain" description="Ig-like" evidence="5">
    <location>
        <begin position="1663"/>
        <end position="1751"/>
    </location>
</feature>
<feature type="compositionally biased region" description="Pro residues" evidence="4">
    <location>
        <begin position="2929"/>
        <end position="2948"/>
    </location>
</feature>
<feature type="coiled-coil region" evidence="3">
    <location>
        <begin position="271"/>
        <end position="298"/>
    </location>
</feature>
<gene>
    <name evidence="6" type="ORF">ILUMI_13094</name>
</gene>
<evidence type="ECO:0000259" key="5">
    <source>
        <dbReference type="PROSITE" id="PS50835"/>
    </source>
</evidence>
<dbReference type="InterPro" id="IPR036179">
    <property type="entry name" value="Ig-like_dom_sf"/>
</dbReference>
<dbReference type="SUPFAM" id="SSF46966">
    <property type="entry name" value="Spectrin repeat"/>
    <property type="match status" value="4"/>
</dbReference>
<keyword evidence="7" id="KW-1185">Reference proteome</keyword>
<feature type="domain" description="Ig-like" evidence="5">
    <location>
        <begin position="3854"/>
        <end position="3943"/>
    </location>
</feature>
<feature type="domain" description="Ig-like" evidence="5">
    <location>
        <begin position="1552"/>
        <end position="1640"/>
    </location>
</feature>
<dbReference type="FunFam" id="2.60.40.10:FF:000080">
    <property type="entry name" value="Myosin light chain kinase, smooth muscle"/>
    <property type="match status" value="3"/>
</dbReference>